<dbReference type="PANTHER" id="PTHR12526">
    <property type="entry name" value="GLYCOSYLTRANSFERASE"/>
    <property type="match status" value="1"/>
</dbReference>
<keyword evidence="3" id="KW-0808">Transferase</keyword>
<reference evidence="3 4" key="1">
    <citation type="journal article" date="2016" name="Front. Microbiol.">
        <title>Fuerstia marisgermanicae gen. nov., sp. nov., an Unusual Member of the Phylum Planctomycetes from the German Wadden Sea.</title>
        <authorList>
            <person name="Kohn T."/>
            <person name="Heuer A."/>
            <person name="Jogler M."/>
            <person name="Vollmers J."/>
            <person name="Boedeker C."/>
            <person name="Bunk B."/>
            <person name="Rast P."/>
            <person name="Borchert D."/>
            <person name="Glockner I."/>
            <person name="Freese H.M."/>
            <person name="Klenk H.P."/>
            <person name="Overmann J."/>
            <person name="Kaster A.K."/>
            <person name="Rohde M."/>
            <person name="Wiegand S."/>
            <person name="Jogler C."/>
        </authorList>
    </citation>
    <scope>NUCLEOTIDE SEQUENCE [LARGE SCALE GENOMIC DNA]</scope>
    <source>
        <strain evidence="3 4">NH11</strain>
    </source>
</reference>
<accession>A0A1P8WA30</accession>
<name>A0A1P8WA30_9PLAN</name>
<feature type="domain" description="Glycosyltransferase subfamily 4-like N-terminal" evidence="2">
    <location>
        <begin position="28"/>
        <end position="181"/>
    </location>
</feature>
<evidence type="ECO:0000259" key="2">
    <source>
        <dbReference type="Pfam" id="PF13439"/>
    </source>
</evidence>
<dbReference type="OrthoDB" id="9804196at2"/>
<organism evidence="3 4">
    <name type="scientific">Fuerstiella marisgermanici</name>
    <dbReference type="NCBI Taxonomy" id="1891926"/>
    <lineage>
        <taxon>Bacteria</taxon>
        <taxon>Pseudomonadati</taxon>
        <taxon>Planctomycetota</taxon>
        <taxon>Planctomycetia</taxon>
        <taxon>Planctomycetales</taxon>
        <taxon>Planctomycetaceae</taxon>
        <taxon>Fuerstiella</taxon>
    </lineage>
</organism>
<feature type="domain" description="Glycosyl transferase family 1" evidence="1">
    <location>
        <begin position="191"/>
        <end position="351"/>
    </location>
</feature>
<dbReference type="EC" id="2.4.1.292" evidence="3"/>
<evidence type="ECO:0000259" key="1">
    <source>
        <dbReference type="Pfam" id="PF00534"/>
    </source>
</evidence>
<dbReference type="Pfam" id="PF13439">
    <property type="entry name" value="Glyco_transf_4"/>
    <property type="match status" value="1"/>
</dbReference>
<evidence type="ECO:0000313" key="3">
    <source>
        <dbReference type="EMBL" id="APZ90917.1"/>
    </source>
</evidence>
<dbReference type="InterPro" id="IPR001296">
    <property type="entry name" value="Glyco_trans_1"/>
</dbReference>
<gene>
    <name evidence="3" type="primary">pglH</name>
    <name evidence="3" type="ORF">Fuma_00501</name>
</gene>
<dbReference type="SUPFAM" id="SSF53756">
    <property type="entry name" value="UDP-Glycosyltransferase/glycogen phosphorylase"/>
    <property type="match status" value="1"/>
</dbReference>
<keyword evidence="3" id="KW-0328">Glycosyltransferase</keyword>
<dbReference type="InterPro" id="IPR028098">
    <property type="entry name" value="Glyco_trans_4-like_N"/>
</dbReference>
<keyword evidence="4" id="KW-1185">Reference proteome</keyword>
<sequence>MKDAELNASTRMFDSKPSITLCITELDVGGAEKAFVRIAIGLKNQGWSVRVISLRDAGVMAEDLNSAGIDVVALRGHSLADVRIFWRLWSQLKRFPTDVLLTFLYQANFYGRLAGRAAGIPTIVSGIRVADRRWIVTASDQMTKCWTKHYVAVSRHVADVHAKLCRIDADRITAIYNGVDAQPAPLPQAASAKKPVGRHVILFVGRLTTQKNPLLLLNAFRGLRPELQESAEVCLAGEGPLRPQLEQRIHRWQLSDRVRLLGQVSDVPALMRDATILAVPSNWEGLPNVILEAMAVGLPVVATAIDGVPEVLEDGVTGWLTPNGDAKAFSLAISEALTQPDARRSRSDAAQVVVTERFSWDTAISEYDQLLRRLRQI</sequence>
<dbReference type="STRING" id="1891926.Fuma_00501"/>
<dbReference type="Pfam" id="PF00534">
    <property type="entry name" value="Glycos_transf_1"/>
    <property type="match status" value="1"/>
</dbReference>
<proteinExistence type="predicted"/>
<protein>
    <submittedName>
        <fullName evidence="3">GalNAc-alpha-(1-&gt;4)-GalNAc-alpha-(1-&gt;3)-diNAcBac-PP-undecaprenol alpha-1,4-N-acetyl-D-galactosaminyltransferase</fullName>
        <ecNumber evidence="3">2.4.1.292</ecNumber>
    </submittedName>
</protein>
<dbReference type="PANTHER" id="PTHR12526:SF636">
    <property type="entry name" value="BLL3647 PROTEIN"/>
    <property type="match status" value="1"/>
</dbReference>
<evidence type="ECO:0000313" key="4">
    <source>
        <dbReference type="Proteomes" id="UP000187735"/>
    </source>
</evidence>
<dbReference type="AlphaFoldDB" id="A0A1P8WA30"/>
<dbReference type="KEGG" id="fmr:Fuma_00501"/>
<dbReference type="Proteomes" id="UP000187735">
    <property type="component" value="Chromosome"/>
</dbReference>
<dbReference type="RefSeq" id="WP_077022744.1">
    <property type="nucleotide sequence ID" value="NZ_CP017641.1"/>
</dbReference>
<dbReference type="GO" id="GO:0016757">
    <property type="term" value="F:glycosyltransferase activity"/>
    <property type="evidence" value="ECO:0007669"/>
    <property type="project" value="UniProtKB-KW"/>
</dbReference>
<dbReference type="EMBL" id="CP017641">
    <property type="protein sequence ID" value="APZ90917.1"/>
    <property type="molecule type" value="Genomic_DNA"/>
</dbReference>
<dbReference type="Gene3D" id="3.40.50.2000">
    <property type="entry name" value="Glycogen Phosphorylase B"/>
    <property type="match status" value="2"/>
</dbReference>